<feature type="signal peptide" evidence="1">
    <location>
        <begin position="1"/>
        <end position="23"/>
    </location>
</feature>
<gene>
    <name evidence="2" type="ORF">FB465_2940</name>
</gene>
<dbReference type="EMBL" id="VIVR01000001">
    <property type="protein sequence ID" value="TWE17898.1"/>
    <property type="molecule type" value="Genomic_DNA"/>
</dbReference>
<proteinExistence type="predicted"/>
<feature type="chain" id="PRO_5039607618" description="Secreted protein" evidence="1">
    <location>
        <begin position="24"/>
        <end position="201"/>
    </location>
</feature>
<dbReference type="Proteomes" id="UP000318416">
    <property type="component" value="Unassembled WGS sequence"/>
</dbReference>
<reference evidence="2 3" key="1">
    <citation type="submission" date="2019-06" db="EMBL/GenBank/DDBJ databases">
        <title>Sequencing the genomes of 1000 actinobacteria strains.</title>
        <authorList>
            <person name="Klenk H.-P."/>
        </authorList>
    </citation>
    <scope>NUCLEOTIDE SEQUENCE [LARGE SCALE GENOMIC DNA]</scope>
    <source>
        <strain evidence="2 3">DSM 41649</strain>
    </source>
</reference>
<comment type="caution">
    <text evidence="2">The sequence shown here is derived from an EMBL/GenBank/DDBJ whole genome shotgun (WGS) entry which is preliminary data.</text>
</comment>
<evidence type="ECO:0000313" key="2">
    <source>
        <dbReference type="EMBL" id="TWE17898.1"/>
    </source>
</evidence>
<dbReference type="RefSeq" id="WP_145790874.1">
    <property type="nucleotide sequence ID" value="NZ_BAAABR010000007.1"/>
</dbReference>
<name>A0A561EQK7_9ACTN</name>
<accession>A0A561EQK7</accession>
<sequence>MRATWTAAVLTAALGLTTVTAVSANVAGAADTAAATAPRPAAVAQPTAGLPSVPDPTKTLDVLGALGGVLKLVNSLVASATPPSGTPDPAALQKLLDDLTAAVKDLVGKLPLPPLPPLPVSDTPRTAPSTLPVPVNPSDALAKVQKDATDLVAAATAAKPDPSAVQKVVPPLSVDSVAATVATTTSLTDVPPVGTAVGPRP</sequence>
<protein>
    <recommendedName>
        <fullName evidence="4">Secreted protein</fullName>
    </recommendedName>
</protein>
<organism evidence="2 3">
    <name type="scientific">Kitasatospora atroaurantiaca</name>
    <dbReference type="NCBI Taxonomy" id="285545"/>
    <lineage>
        <taxon>Bacteria</taxon>
        <taxon>Bacillati</taxon>
        <taxon>Actinomycetota</taxon>
        <taxon>Actinomycetes</taxon>
        <taxon>Kitasatosporales</taxon>
        <taxon>Streptomycetaceae</taxon>
        <taxon>Kitasatospora</taxon>
    </lineage>
</organism>
<evidence type="ECO:0000256" key="1">
    <source>
        <dbReference type="SAM" id="SignalP"/>
    </source>
</evidence>
<keyword evidence="3" id="KW-1185">Reference proteome</keyword>
<evidence type="ECO:0000313" key="3">
    <source>
        <dbReference type="Proteomes" id="UP000318416"/>
    </source>
</evidence>
<keyword evidence="1" id="KW-0732">Signal</keyword>
<evidence type="ECO:0008006" key="4">
    <source>
        <dbReference type="Google" id="ProtNLM"/>
    </source>
</evidence>
<dbReference type="AlphaFoldDB" id="A0A561EQK7"/>